<dbReference type="InterPro" id="IPR036691">
    <property type="entry name" value="Endo/exonu/phosph_ase_sf"/>
</dbReference>
<dbReference type="Gene3D" id="3.60.10.10">
    <property type="entry name" value="Endonuclease/exonuclease/phosphatase"/>
    <property type="match status" value="1"/>
</dbReference>
<dbReference type="Proteomes" id="UP000289886">
    <property type="component" value="Unassembled WGS sequence"/>
</dbReference>
<protein>
    <submittedName>
        <fullName evidence="3">Protein angel-like 2</fullName>
    </submittedName>
</protein>
<dbReference type="GO" id="GO:0070935">
    <property type="term" value="P:3'-UTR-mediated mRNA stabilization"/>
    <property type="evidence" value="ECO:0007669"/>
    <property type="project" value="TreeGrafter"/>
</dbReference>
<evidence type="ECO:0000259" key="2">
    <source>
        <dbReference type="Pfam" id="PF03372"/>
    </source>
</evidence>
<proteinExistence type="predicted"/>
<dbReference type="PANTHER" id="PTHR12121:SF27">
    <property type="entry name" value="PROTEIN ANGEL HOMOLOG 2"/>
    <property type="match status" value="1"/>
</dbReference>
<evidence type="ECO:0000313" key="4">
    <source>
        <dbReference type="Proteomes" id="UP000289886"/>
    </source>
</evidence>
<feature type="region of interest" description="Disordered" evidence="1">
    <location>
        <begin position="245"/>
        <end position="279"/>
    </location>
</feature>
<feature type="compositionally biased region" description="Polar residues" evidence="1">
    <location>
        <begin position="258"/>
        <end position="273"/>
    </location>
</feature>
<dbReference type="PANTHER" id="PTHR12121">
    <property type="entry name" value="CARBON CATABOLITE REPRESSOR PROTEIN 4"/>
    <property type="match status" value="1"/>
</dbReference>
<accession>A0A444U9G5</accession>
<dbReference type="EMBL" id="SCEB01215007">
    <property type="protein sequence ID" value="RXM31815.1"/>
    <property type="molecule type" value="Genomic_DNA"/>
</dbReference>
<feature type="domain" description="Endonuclease/exonuclease/phosphatase" evidence="2">
    <location>
        <begin position="1"/>
        <end position="321"/>
    </location>
</feature>
<sequence>MSYNILSQHLLEDNAHLYKHCRRPILHWGHRFPNIEQELKQHNADILCLQEVQEDHYETQIKPSLESLGYHCEYKMRTGRKPDGCAIGFKQSKFSLVSSHPVEFFRHGIPLLDRDNVGLVLLLKPAATQSPAPSICVANTHLLYNPRRGDIKLTQLAMLLAEIGRVSVQEDGSCCPIILCGDFNSVPGSPLYSFVKEGKLDYEGLLISKISGQEQTPRGQRILSVPLWPKSLGISHSCKYETGYHSNTDKSTEDTEDSSNVPSAVSQDKSSPPSEKVRSSIEHQFNLTSVYSHYLSEGRRPEVTTCHSKTATTVDYIFYSAAKDDLTVQAAGGSTIHNGQLQVLARLSLLGENELWPVNGLPNEHNSSDHLPLLAKFRLLH</sequence>
<organism evidence="3 4">
    <name type="scientific">Acipenser ruthenus</name>
    <name type="common">Sterlet sturgeon</name>
    <dbReference type="NCBI Taxonomy" id="7906"/>
    <lineage>
        <taxon>Eukaryota</taxon>
        <taxon>Metazoa</taxon>
        <taxon>Chordata</taxon>
        <taxon>Craniata</taxon>
        <taxon>Vertebrata</taxon>
        <taxon>Euteleostomi</taxon>
        <taxon>Actinopterygii</taxon>
        <taxon>Chondrostei</taxon>
        <taxon>Acipenseriformes</taxon>
        <taxon>Acipenseridae</taxon>
        <taxon>Acipenser</taxon>
    </lineage>
</organism>
<reference evidence="3 4" key="1">
    <citation type="submission" date="2019-01" db="EMBL/GenBank/DDBJ databases">
        <title>Draft Genome and Complete Hox-Cluster Characterization of the Sterlet Sturgeon (Acipenser ruthenus).</title>
        <authorList>
            <person name="Wei Q."/>
        </authorList>
    </citation>
    <scope>NUCLEOTIDE SEQUENCE [LARGE SCALE GENOMIC DNA]</scope>
    <source>
        <strain evidence="3">WHYD16114868_AA</strain>
        <tissue evidence="3">Blood</tissue>
    </source>
</reference>
<dbReference type="SUPFAM" id="SSF56219">
    <property type="entry name" value="DNase I-like"/>
    <property type="match status" value="1"/>
</dbReference>
<evidence type="ECO:0000256" key="1">
    <source>
        <dbReference type="SAM" id="MobiDB-lite"/>
    </source>
</evidence>
<gene>
    <name evidence="3" type="ORF">EOD39_6648</name>
</gene>
<dbReference type="GO" id="GO:0003730">
    <property type="term" value="F:mRNA 3'-UTR binding"/>
    <property type="evidence" value="ECO:0007669"/>
    <property type="project" value="TreeGrafter"/>
</dbReference>
<dbReference type="Pfam" id="PF03372">
    <property type="entry name" value="Exo_endo_phos"/>
    <property type="match status" value="1"/>
</dbReference>
<dbReference type="InterPro" id="IPR050410">
    <property type="entry name" value="CCR4/nocturin_mRNA_transcr"/>
</dbReference>
<dbReference type="AlphaFoldDB" id="A0A444U9G5"/>
<evidence type="ECO:0000313" key="3">
    <source>
        <dbReference type="EMBL" id="RXM31815.1"/>
    </source>
</evidence>
<dbReference type="GO" id="GO:0000175">
    <property type="term" value="F:3'-5'-RNA exonuclease activity"/>
    <property type="evidence" value="ECO:0007669"/>
    <property type="project" value="TreeGrafter"/>
</dbReference>
<keyword evidence="4" id="KW-1185">Reference proteome</keyword>
<dbReference type="InterPro" id="IPR005135">
    <property type="entry name" value="Endo/exonuclease/phosphatase"/>
</dbReference>
<name>A0A444U9G5_ACIRT</name>
<comment type="caution">
    <text evidence="3">The sequence shown here is derived from an EMBL/GenBank/DDBJ whole genome shotgun (WGS) entry which is preliminary data.</text>
</comment>